<evidence type="ECO:0000313" key="2">
    <source>
        <dbReference type="EMBL" id="JAI40479.1"/>
    </source>
</evidence>
<feature type="signal peptide" evidence="1">
    <location>
        <begin position="1"/>
        <end position="21"/>
    </location>
</feature>
<name>A0A0K8VNL8_BACLA</name>
<proteinExistence type="predicted"/>
<feature type="chain" id="PRO_5005522228" description="Secreted protein" evidence="1">
    <location>
        <begin position="22"/>
        <end position="111"/>
    </location>
</feature>
<dbReference type="AlphaFoldDB" id="A0A0K8VNL8"/>
<protein>
    <recommendedName>
        <fullName evidence="3">Secreted protein</fullName>
    </recommendedName>
</protein>
<accession>A0A0K8VNL8</accession>
<reference evidence="2" key="1">
    <citation type="submission" date="2015-06" db="EMBL/GenBank/DDBJ databases">
        <authorList>
            <person name="Hoefler B.C."/>
            <person name="Straight P.D."/>
        </authorList>
    </citation>
    <scope>NUCLEOTIDE SEQUENCE</scope>
</reference>
<evidence type="ECO:0008006" key="3">
    <source>
        <dbReference type="Google" id="ProtNLM"/>
    </source>
</evidence>
<evidence type="ECO:0000256" key="1">
    <source>
        <dbReference type="SAM" id="SignalP"/>
    </source>
</evidence>
<dbReference type="EMBL" id="GDHF01011835">
    <property type="protein sequence ID" value="JAI40479.1"/>
    <property type="molecule type" value="Transcribed_RNA"/>
</dbReference>
<organism evidence="2">
    <name type="scientific">Bactrocera latifrons</name>
    <name type="common">Malaysian fruit fly</name>
    <name type="synonym">Chaetodacus latifrons</name>
    <dbReference type="NCBI Taxonomy" id="174628"/>
    <lineage>
        <taxon>Eukaryota</taxon>
        <taxon>Metazoa</taxon>
        <taxon>Ecdysozoa</taxon>
        <taxon>Arthropoda</taxon>
        <taxon>Hexapoda</taxon>
        <taxon>Insecta</taxon>
        <taxon>Pterygota</taxon>
        <taxon>Neoptera</taxon>
        <taxon>Endopterygota</taxon>
        <taxon>Diptera</taxon>
        <taxon>Brachycera</taxon>
        <taxon>Muscomorpha</taxon>
        <taxon>Tephritoidea</taxon>
        <taxon>Tephritidae</taxon>
        <taxon>Bactrocera</taxon>
        <taxon>Bactrocera</taxon>
    </lineage>
</organism>
<gene>
    <name evidence="2" type="ORF">c0_g1_i1</name>
</gene>
<keyword evidence="1" id="KW-0732">Signal</keyword>
<sequence>MFHCCCLLCSVIASLRTHTRAHANILICTFQWVFVTRHTHTHIPPHTYLLLIFSNSARQLFWLEYSFVFRFHFSSTHCLLPFLDVFDLLLRNGKPNNSVNGSASRMQQCKQ</sequence>